<dbReference type="AlphaFoldDB" id="I7MAV9"/>
<sequence>MNFIPFELNTEETKQLEQQQTQAEFQDQINAEEDFEKQNSHQIICFQQKNNGYKQAEFISINPCLYQNQNTLNIMTGLFITNDGILRFSASLDPISLGYQQQIVQLVEEKKNLGVINIQMRRNEKFHKNNIKDAINFMQKVQNCDYNKVFAMLSKNYMMQEFLNSQLAHINMDNLQIEKDKEFLKFINFCYNYIDLYNQNNPNQMYWYSIGRLNLQLQDLENVQMGYSKAYLELLGLDINSLQQIFLRNKQVDLLSKKEDITSQSIQALEVIEKSLYEEIYQSSITTFDGFTIKIIQKKRNLNNLFKSNYIINNLTCEYILTFTEIDVDIYELEQLIDYRQRISQNCQKQQQNLDDLIKRELSFRFEDVEYSVQSQNFVEKYYNQNIQYLKQQKYKFQSTN</sequence>
<keyword evidence="2" id="KW-1185">Reference proteome</keyword>
<dbReference type="EMBL" id="GG662299">
    <property type="protein sequence ID" value="EAS06243.2"/>
    <property type="molecule type" value="Genomic_DNA"/>
</dbReference>
<dbReference type="InParanoid" id="I7MAV9"/>
<dbReference type="RefSeq" id="XP_001026488.2">
    <property type="nucleotide sequence ID" value="XM_001026488.2"/>
</dbReference>
<reference evidence="2" key="1">
    <citation type="journal article" date="2006" name="PLoS Biol.">
        <title>Macronuclear genome sequence of the ciliate Tetrahymena thermophila, a model eukaryote.</title>
        <authorList>
            <person name="Eisen J.A."/>
            <person name="Coyne R.S."/>
            <person name="Wu M."/>
            <person name="Wu D."/>
            <person name="Thiagarajan M."/>
            <person name="Wortman J.R."/>
            <person name="Badger J.H."/>
            <person name="Ren Q."/>
            <person name="Amedeo P."/>
            <person name="Jones K.M."/>
            <person name="Tallon L.J."/>
            <person name="Delcher A.L."/>
            <person name="Salzberg S.L."/>
            <person name="Silva J.C."/>
            <person name="Haas B.J."/>
            <person name="Majoros W.H."/>
            <person name="Farzad M."/>
            <person name="Carlton J.M."/>
            <person name="Smith R.K. Jr."/>
            <person name="Garg J."/>
            <person name="Pearlman R.E."/>
            <person name="Karrer K.M."/>
            <person name="Sun L."/>
            <person name="Manning G."/>
            <person name="Elde N.C."/>
            <person name="Turkewitz A.P."/>
            <person name="Asai D.J."/>
            <person name="Wilkes D.E."/>
            <person name="Wang Y."/>
            <person name="Cai H."/>
            <person name="Collins K."/>
            <person name="Stewart B.A."/>
            <person name="Lee S.R."/>
            <person name="Wilamowska K."/>
            <person name="Weinberg Z."/>
            <person name="Ruzzo W.L."/>
            <person name="Wloga D."/>
            <person name="Gaertig J."/>
            <person name="Frankel J."/>
            <person name="Tsao C.-C."/>
            <person name="Gorovsky M.A."/>
            <person name="Keeling P.J."/>
            <person name="Waller R.F."/>
            <person name="Patron N.J."/>
            <person name="Cherry J.M."/>
            <person name="Stover N.A."/>
            <person name="Krieger C.J."/>
            <person name="del Toro C."/>
            <person name="Ryder H.F."/>
            <person name="Williamson S.C."/>
            <person name="Barbeau R.A."/>
            <person name="Hamilton E.P."/>
            <person name="Orias E."/>
        </authorList>
    </citation>
    <scope>NUCLEOTIDE SEQUENCE [LARGE SCALE GENOMIC DNA]</scope>
    <source>
        <strain evidence="2">SB210</strain>
    </source>
</reference>
<gene>
    <name evidence="1" type="ORF">TTHERM_00327250</name>
</gene>
<dbReference type="Proteomes" id="UP000009168">
    <property type="component" value="Unassembled WGS sequence"/>
</dbReference>
<proteinExistence type="predicted"/>
<name>I7MAV9_TETTS</name>
<organism evidence="1 2">
    <name type="scientific">Tetrahymena thermophila (strain SB210)</name>
    <dbReference type="NCBI Taxonomy" id="312017"/>
    <lineage>
        <taxon>Eukaryota</taxon>
        <taxon>Sar</taxon>
        <taxon>Alveolata</taxon>
        <taxon>Ciliophora</taxon>
        <taxon>Intramacronucleata</taxon>
        <taxon>Oligohymenophorea</taxon>
        <taxon>Hymenostomatida</taxon>
        <taxon>Tetrahymenina</taxon>
        <taxon>Tetrahymenidae</taxon>
        <taxon>Tetrahymena</taxon>
    </lineage>
</organism>
<accession>I7MAV9</accession>
<dbReference type="GeneID" id="7830628"/>
<dbReference type="KEGG" id="tet:TTHERM_00327250"/>
<evidence type="ECO:0000313" key="1">
    <source>
        <dbReference type="EMBL" id="EAS06243.2"/>
    </source>
</evidence>
<protein>
    <submittedName>
        <fullName evidence="1">Uncharacterized protein</fullName>
    </submittedName>
</protein>
<evidence type="ECO:0000313" key="2">
    <source>
        <dbReference type="Proteomes" id="UP000009168"/>
    </source>
</evidence>